<dbReference type="Proteomes" id="UP001491552">
    <property type="component" value="Unassembled WGS sequence"/>
</dbReference>
<gene>
    <name evidence="2" type="ORF">WMO66_12585</name>
</gene>
<dbReference type="RefSeq" id="WP_349136772.1">
    <property type="nucleotide sequence ID" value="NZ_JBBMFF010000257.1"/>
</dbReference>
<evidence type="ECO:0000313" key="3">
    <source>
        <dbReference type="Proteomes" id="UP001491552"/>
    </source>
</evidence>
<proteinExistence type="predicted"/>
<reference evidence="2 3" key="1">
    <citation type="submission" date="2024-03" db="EMBL/GenBank/DDBJ databases">
        <title>Human intestinal bacterial collection.</title>
        <authorList>
            <person name="Pauvert C."/>
            <person name="Hitch T.C.A."/>
            <person name="Clavel T."/>
        </authorList>
    </citation>
    <scope>NUCLEOTIDE SEQUENCE [LARGE SCALE GENOMIC DNA]</scope>
    <source>
        <strain evidence="2 3">CLA-AA-H192</strain>
    </source>
</reference>
<comment type="caution">
    <text evidence="2">The sequence shown here is derived from an EMBL/GenBank/DDBJ whole genome shotgun (WGS) entry which is preliminary data.</text>
</comment>
<dbReference type="EMBL" id="JBBMFF010000257">
    <property type="protein sequence ID" value="MEQ2512069.1"/>
    <property type="molecule type" value="Genomic_DNA"/>
</dbReference>
<evidence type="ECO:0000256" key="1">
    <source>
        <dbReference type="SAM" id="MobiDB-lite"/>
    </source>
</evidence>
<organism evidence="2 3">
    <name type="scientific">Faecousia intestinalis</name>
    <dbReference type="NCBI Taxonomy" id="3133167"/>
    <lineage>
        <taxon>Bacteria</taxon>
        <taxon>Bacillati</taxon>
        <taxon>Bacillota</taxon>
        <taxon>Clostridia</taxon>
        <taxon>Eubacteriales</taxon>
        <taxon>Oscillospiraceae</taxon>
        <taxon>Faecousia</taxon>
    </lineage>
</organism>
<evidence type="ECO:0000313" key="2">
    <source>
        <dbReference type="EMBL" id="MEQ2512069.1"/>
    </source>
</evidence>
<name>A0ABV1GA96_9FIRM</name>
<protein>
    <submittedName>
        <fullName evidence="2">Uncharacterized protein</fullName>
    </submittedName>
</protein>
<keyword evidence="3" id="KW-1185">Reference proteome</keyword>
<feature type="region of interest" description="Disordered" evidence="1">
    <location>
        <begin position="29"/>
        <end position="59"/>
    </location>
</feature>
<accession>A0ABV1GA96</accession>
<sequence>MKQYLNFADNGNGTRTEQAQYIFTEFVPTHRDNGSGGQIHRGTGKRQKAPPAEPTDGADLANLPLVDTMHHVLKAWCIILWVLF</sequence>